<organism evidence="1 2">
    <name type="scientific">Spiromyces aspiralis</name>
    <dbReference type="NCBI Taxonomy" id="68401"/>
    <lineage>
        <taxon>Eukaryota</taxon>
        <taxon>Fungi</taxon>
        <taxon>Fungi incertae sedis</taxon>
        <taxon>Zoopagomycota</taxon>
        <taxon>Kickxellomycotina</taxon>
        <taxon>Kickxellomycetes</taxon>
        <taxon>Kickxellales</taxon>
        <taxon>Kickxellaceae</taxon>
        <taxon>Spiromyces</taxon>
    </lineage>
</organism>
<proteinExistence type="predicted"/>
<accession>A0ACC1H6S5</accession>
<dbReference type="Proteomes" id="UP001145114">
    <property type="component" value="Unassembled WGS sequence"/>
</dbReference>
<evidence type="ECO:0000313" key="1">
    <source>
        <dbReference type="EMBL" id="KAJ1670691.1"/>
    </source>
</evidence>
<comment type="caution">
    <text evidence="1">The sequence shown here is derived from an EMBL/GenBank/DDBJ whole genome shotgun (WGS) entry which is preliminary data.</text>
</comment>
<evidence type="ECO:0000313" key="2">
    <source>
        <dbReference type="Proteomes" id="UP001145114"/>
    </source>
</evidence>
<keyword evidence="2" id="KW-1185">Reference proteome</keyword>
<name>A0ACC1H6S5_9FUNG</name>
<feature type="non-terminal residue" evidence="1">
    <location>
        <position position="163"/>
    </location>
</feature>
<sequence length="163" mass="17885">MAFQFNWRDFSPEFYHEAKKMLTSALNKDGGNKPPNLVGDITVQDLNLGKEPPRLEILEIGDLDKENFRAMFKMTYSGDGYLVLRANANPLATSQVVGKGPDMDMSAMDGAMELGIVAADQSLIVPMLLTISNLHLRGIIVLSVSKKSGITLVFKNDPLVSIE</sequence>
<protein>
    <submittedName>
        <fullName evidence="1">ERMES complex subunit</fullName>
    </submittedName>
</protein>
<dbReference type="EMBL" id="JAMZIH010009128">
    <property type="protein sequence ID" value="KAJ1670691.1"/>
    <property type="molecule type" value="Genomic_DNA"/>
</dbReference>
<gene>
    <name evidence="1" type="primary">MDM34_2</name>
    <name evidence="1" type="ORF">EV182_008060</name>
</gene>
<reference evidence="1" key="1">
    <citation type="submission" date="2022-06" db="EMBL/GenBank/DDBJ databases">
        <title>Phylogenomic reconstructions and comparative analyses of Kickxellomycotina fungi.</title>
        <authorList>
            <person name="Reynolds N.K."/>
            <person name="Stajich J.E."/>
            <person name="Barry K."/>
            <person name="Grigoriev I.V."/>
            <person name="Crous P."/>
            <person name="Smith M.E."/>
        </authorList>
    </citation>
    <scope>NUCLEOTIDE SEQUENCE</scope>
    <source>
        <strain evidence="1">RSA 2271</strain>
    </source>
</reference>